<sequence length="96" mass="10574">MTLSAPSRPGGSRRVPAPTGRVVTVNAPRRQLMDAADKEGATRKLRQERAARTSEPHDSTEAPSARPREVRLPSASETRRAGWRRCESKTPESVEL</sequence>
<dbReference type="AlphaFoldDB" id="A0A4Z2GGQ2"/>
<keyword evidence="3" id="KW-1185">Reference proteome</keyword>
<gene>
    <name evidence="2" type="ORF">EYF80_037885</name>
</gene>
<proteinExistence type="predicted"/>
<evidence type="ECO:0000313" key="3">
    <source>
        <dbReference type="Proteomes" id="UP000314294"/>
    </source>
</evidence>
<evidence type="ECO:0000256" key="1">
    <source>
        <dbReference type="SAM" id="MobiDB-lite"/>
    </source>
</evidence>
<organism evidence="2 3">
    <name type="scientific">Liparis tanakae</name>
    <name type="common">Tanaka's snailfish</name>
    <dbReference type="NCBI Taxonomy" id="230148"/>
    <lineage>
        <taxon>Eukaryota</taxon>
        <taxon>Metazoa</taxon>
        <taxon>Chordata</taxon>
        <taxon>Craniata</taxon>
        <taxon>Vertebrata</taxon>
        <taxon>Euteleostomi</taxon>
        <taxon>Actinopterygii</taxon>
        <taxon>Neopterygii</taxon>
        <taxon>Teleostei</taxon>
        <taxon>Neoteleostei</taxon>
        <taxon>Acanthomorphata</taxon>
        <taxon>Eupercaria</taxon>
        <taxon>Perciformes</taxon>
        <taxon>Cottioidei</taxon>
        <taxon>Cottales</taxon>
        <taxon>Liparidae</taxon>
        <taxon>Liparis</taxon>
    </lineage>
</organism>
<dbReference type="EMBL" id="SRLO01000566">
    <property type="protein sequence ID" value="TNN51914.1"/>
    <property type="molecule type" value="Genomic_DNA"/>
</dbReference>
<name>A0A4Z2GGQ2_9TELE</name>
<feature type="region of interest" description="Disordered" evidence="1">
    <location>
        <begin position="1"/>
        <end position="96"/>
    </location>
</feature>
<accession>A0A4Z2GGQ2</accession>
<protein>
    <submittedName>
        <fullName evidence="2">Uncharacterized protein</fullName>
    </submittedName>
</protein>
<reference evidence="2 3" key="1">
    <citation type="submission" date="2019-03" db="EMBL/GenBank/DDBJ databases">
        <title>First draft genome of Liparis tanakae, snailfish: a comprehensive survey of snailfish specific genes.</title>
        <authorList>
            <person name="Kim W."/>
            <person name="Song I."/>
            <person name="Jeong J.-H."/>
            <person name="Kim D."/>
            <person name="Kim S."/>
            <person name="Ryu S."/>
            <person name="Song J.Y."/>
            <person name="Lee S.K."/>
        </authorList>
    </citation>
    <scope>NUCLEOTIDE SEQUENCE [LARGE SCALE GENOMIC DNA]</scope>
    <source>
        <tissue evidence="2">Muscle</tissue>
    </source>
</reference>
<feature type="compositionally biased region" description="Basic and acidic residues" evidence="1">
    <location>
        <begin position="31"/>
        <end position="96"/>
    </location>
</feature>
<evidence type="ECO:0000313" key="2">
    <source>
        <dbReference type="EMBL" id="TNN51914.1"/>
    </source>
</evidence>
<dbReference type="Proteomes" id="UP000314294">
    <property type="component" value="Unassembled WGS sequence"/>
</dbReference>
<comment type="caution">
    <text evidence="2">The sequence shown here is derived from an EMBL/GenBank/DDBJ whole genome shotgun (WGS) entry which is preliminary data.</text>
</comment>